<evidence type="ECO:0000259" key="1">
    <source>
        <dbReference type="PROSITE" id="PS50914"/>
    </source>
</evidence>
<dbReference type="RefSeq" id="WP_171472248.1">
    <property type="nucleotide sequence ID" value="NZ_CP053452.2"/>
</dbReference>
<reference evidence="3" key="1">
    <citation type="submission" date="2020-05" db="EMBL/GenBank/DDBJ databases">
        <title>Frigoriglobus tundricola gen. nov., sp. nov., a psychrotolerant cellulolytic planctomycete of the family Gemmataceae with two divergent copies of 16S rRNA gene.</title>
        <authorList>
            <person name="Kulichevskaya I.S."/>
            <person name="Ivanova A.A."/>
            <person name="Naumoff D.G."/>
            <person name="Beletsky A.V."/>
            <person name="Rijpstra W.I.C."/>
            <person name="Sinninghe Damste J.S."/>
            <person name="Mardanov A.V."/>
            <person name="Ravin N.V."/>
            <person name="Dedysh S.N."/>
        </authorList>
    </citation>
    <scope>NUCLEOTIDE SEQUENCE [LARGE SCALE GENOMIC DNA]</scope>
    <source>
        <strain evidence="3">PL17</strain>
    </source>
</reference>
<sequence length="131" mass="13982">MRQFAAVMILVALFFLLVGSQFKASDGDRLRAVSHLAVQKIRGALPPAVNVAAPVDALRKEWPTRPDDAVRARLGADKRFVGVEFKVTAEGGAVTLRGVVPDARVKRLAVGVAENTIGVEKVVDELAVPAE</sequence>
<dbReference type="KEGG" id="ftj:FTUN_4280"/>
<dbReference type="EMBL" id="CP053452">
    <property type="protein sequence ID" value="QJW96721.1"/>
    <property type="molecule type" value="Genomic_DNA"/>
</dbReference>
<dbReference type="AlphaFoldDB" id="A0A6M5YTZ3"/>
<dbReference type="Pfam" id="PF04972">
    <property type="entry name" value="BON"/>
    <property type="match status" value="1"/>
</dbReference>
<keyword evidence="3" id="KW-1185">Reference proteome</keyword>
<dbReference type="PROSITE" id="PS50914">
    <property type="entry name" value="BON"/>
    <property type="match status" value="1"/>
</dbReference>
<accession>A0A6M5YTZ3</accession>
<dbReference type="InterPro" id="IPR007055">
    <property type="entry name" value="BON_dom"/>
</dbReference>
<name>A0A6M5YTZ3_9BACT</name>
<organism evidence="2 3">
    <name type="scientific">Frigoriglobus tundricola</name>
    <dbReference type="NCBI Taxonomy" id="2774151"/>
    <lineage>
        <taxon>Bacteria</taxon>
        <taxon>Pseudomonadati</taxon>
        <taxon>Planctomycetota</taxon>
        <taxon>Planctomycetia</taxon>
        <taxon>Gemmatales</taxon>
        <taxon>Gemmataceae</taxon>
        <taxon>Frigoriglobus</taxon>
    </lineage>
</organism>
<dbReference type="Proteomes" id="UP000503447">
    <property type="component" value="Chromosome"/>
</dbReference>
<evidence type="ECO:0000313" key="2">
    <source>
        <dbReference type="EMBL" id="QJW96721.1"/>
    </source>
</evidence>
<feature type="domain" description="BON" evidence="1">
    <location>
        <begin position="62"/>
        <end position="130"/>
    </location>
</feature>
<gene>
    <name evidence="2" type="ORF">FTUN_4280</name>
</gene>
<evidence type="ECO:0000313" key="3">
    <source>
        <dbReference type="Proteomes" id="UP000503447"/>
    </source>
</evidence>
<protein>
    <recommendedName>
        <fullName evidence="1">BON domain-containing protein</fullName>
    </recommendedName>
</protein>
<dbReference type="Gene3D" id="3.30.1340.30">
    <property type="match status" value="1"/>
</dbReference>
<proteinExistence type="predicted"/>